<dbReference type="InterPro" id="IPR009003">
    <property type="entry name" value="Peptidase_S1_PA"/>
</dbReference>
<name>A0AAV4AX72_9GAST</name>
<evidence type="ECO:0000256" key="1">
    <source>
        <dbReference type="SAM" id="MobiDB-lite"/>
    </source>
</evidence>
<gene>
    <name evidence="2" type="ORF">PoB_003793500</name>
</gene>
<proteinExistence type="predicted"/>
<keyword evidence="3" id="KW-1185">Reference proteome</keyword>
<evidence type="ECO:0008006" key="4">
    <source>
        <dbReference type="Google" id="ProtNLM"/>
    </source>
</evidence>
<accession>A0AAV4AX72</accession>
<dbReference type="SUPFAM" id="SSF50494">
    <property type="entry name" value="Trypsin-like serine proteases"/>
    <property type="match status" value="1"/>
</dbReference>
<organism evidence="2 3">
    <name type="scientific">Plakobranchus ocellatus</name>
    <dbReference type="NCBI Taxonomy" id="259542"/>
    <lineage>
        <taxon>Eukaryota</taxon>
        <taxon>Metazoa</taxon>
        <taxon>Spiralia</taxon>
        <taxon>Lophotrochozoa</taxon>
        <taxon>Mollusca</taxon>
        <taxon>Gastropoda</taxon>
        <taxon>Heterobranchia</taxon>
        <taxon>Euthyneura</taxon>
        <taxon>Panpulmonata</taxon>
        <taxon>Sacoglossa</taxon>
        <taxon>Placobranchoidea</taxon>
        <taxon>Plakobranchidae</taxon>
        <taxon>Plakobranchus</taxon>
    </lineage>
</organism>
<dbReference type="Proteomes" id="UP000735302">
    <property type="component" value="Unassembled WGS sequence"/>
</dbReference>
<comment type="caution">
    <text evidence="2">The sequence shown here is derived from an EMBL/GenBank/DDBJ whole genome shotgun (WGS) entry which is preliminary data.</text>
</comment>
<evidence type="ECO:0000313" key="3">
    <source>
        <dbReference type="Proteomes" id="UP000735302"/>
    </source>
</evidence>
<feature type="region of interest" description="Disordered" evidence="1">
    <location>
        <begin position="1"/>
        <end position="29"/>
    </location>
</feature>
<dbReference type="AlphaFoldDB" id="A0AAV4AX72"/>
<reference evidence="2 3" key="1">
    <citation type="journal article" date="2021" name="Elife">
        <title>Chloroplast acquisition without the gene transfer in kleptoplastic sea slugs, Plakobranchus ocellatus.</title>
        <authorList>
            <person name="Maeda T."/>
            <person name="Takahashi S."/>
            <person name="Yoshida T."/>
            <person name="Shimamura S."/>
            <person name="Takaki Y."/>
            <person name="Nagai Y."/>
            <person name="Toyoda A."/>
            <person name="Suzuki Y."/>
            <person name="Arimoto A."/>
            <person name="Ishii H."/>
            <person name="Satoh N."/>
            <person name="Nishiyama T."/>
            <person name="Hasebe M."/>
            <person name="Maruyama T."/>
            <person name="Minagawa J."/>
            <person name="Obokata J."/>
            <person name="Shigenobu S."/>
        </authorList>
    </citation>
    <scope>NUCLEOTIDE SEQUENCE [LARGE SCALE GENOMIC DNA]</scope>
</reference>
<feature type="compositionally biased region" description="Basic and acidic residues" evidence="1">
    <location>
        <begin position="11"/>
        <end position="20"/>
    </location>
</feature>
<evidence type="ECO:0000313" key="2">
    <source>
        <dbReference type="EMBL" id="GFO11430.1"/>
    </source>
</evidence>
<sequence>MGNNKSKQTKKLHESRKQETGQDSDDDEDILEIDQQFENAEFLVDRSCSKCETLYGAELIPIKELSLDTLPDALRDTQVLDFILSQAKLVVKLENRCFASGWACVSEEQAIEYSSCPLQNCPVNEGHPHKAYGGITVYTNKHVVTSKAEAEKFKVSFFYDDENANSPPTDILSEATASSENLIAQPSCDGQNGAENFNNKSMERGTEVHTKGDCPNLLDKAKAVNDICDKTKTISSSTFADFEPASLNCTARGFYLKQVKDNKDLVAMETIYHDPRLFQIVAACSRQRLTAWASMPNALKKSLKDNVIVISHPHGRSKMVSVGKLICLEIMRVGEEHVRETRYSAATCLGSSGAPVLSGHYPYRPFTHSSKRPAGNFSLSY</sequence>
<protein>
    <recommendedName>
        <fullName evidence="4">Peptidase S1 domain-containing protein</fullName>
    </recommendedName>
</protein>
<dbReference type="EMBL" id="BLXT01004298">
    <property type="protein sequence ID" value="GFO11430.1"/>
    <property type="molecule type" value="Genomic_DNA"/>
</dbReference>